<evidence type="ECO:0000313" key="2">
    <source>
        <dbReference type="EMBL" id="MCV2874185.1"/>
    </source>
</evidence>
<name>A0ABT2ZSQ1_9RHOB</name>
<protein>
    <submittedName>
        <fullName evidence="2">Uncharacterized protein</fullName>
    </submittedName>
</protein>
<dbReference type="Proteomes" id="UP001652564">
    <property type="component" value="Unassembled WGS sequence"/>
</dbReference>
<organism evidence="2 3">
    <name type="scientific">Albidovulum litorale</name>
    <dbReference type="NCBI Taxonomy" id="2984134"/>
    <lineage>
        <taxon>Bacteria</taxon>
        <taxon>Pseudomonadati</taxon>
        <taxon>Pseudomonadota</taxon>
        <taxon>Alphaproteobacteria</taxon>
        <taxon>Rhodobacterales</taxon>
        <taxon>Paracoccaceae</taxon>
        <taxon>Albidovulum</taxon>
    </lineage>
</organism>
<proteinExistence type="predicted"/>
<dbReference type="RefSeq" id="WP_263741465.1">
    <property type="nucleotide sequence ID" value="NZ_JAOWKZ010000005.1"/>
</dbReference>
<keyword evidence="3" id="KW-1185">Reference proteome</keyword>
<feature type="region of interest" description="Disordered" evidence="1">
    <location>
        <begin position="1"/>
        <end position="37"/>
    </location>
</feature>
<accession>A0ABT2ZSQ1</accession>
<gene>
    <name evidence="2" type="ORF">OEZ71_17950</name>
</gene>
<reference evidence="2 3" key="1">
    <citation type="submission" date="2022-10" db="EMBL/GenBank/DDBJ databases">
        <title>Defluviimonas sp. nov., isolated from ocean surface sediments.</title>
        <authorList>
            <person name="He W."/>
            <person name="Wang L."/>
            <person name="Zhang D.-F."/>
        </authorList>
    </citation>
    <scope>NUCLEOTIDE SEQUENCE [LARGE SCALE GENOMIC DNA]</scope>
    <source>
        <strain evidence="2 3">WL0050</strain>
    </source>
</reference>
<dbReference type="EMBL" id="JAOWKZ010000005">
    <property type="protein sequence ID" value="MCV2874185.1"/>
    <property type="molecule type" value="Genomic_DNA"/>
</dbReference>
<comment type="caution">
    <text evidence="2">The sequence shown here is derived from an EMBL/GenBank/DDBJ whole genome shotgun (WGS) entry which is preliminary data.</text>
</comment>
<sequence>MALFGTAGRTTTRRETFKDKPKRKTKDGPQDTPSTVLTGEHGRYQIKSGRLAGEYVARAFPKPPTNARGLIAEAKGASEEAAIAALRNVINARETRRIEDRRIDAQTGSVVPSTKEYVEAIGQVALSHPQRAMLLALSRAGHEGLTDMQLADAAGYKSPASANRSFAAAGLLIANYLSVATAAGVSEFDLEGASFLGFRGARQKEEDPGNRILHTEVNEAIKRMF</sequence>
<evidence type="ECO:0000256" key="1">
    <source>
        <dbReference type="SAM" id="MobiDB-lite"/>
    </source>
</evidence>
<evidence type="ECO:0000313" key="3">
    <source>
        <dbReference type="Proteomes" id="UP001652564"/>
    </source>
</evidence>